<dbReference type="Pfam" id="PF13193">
    <property type="entry name" value="AMP-binding_C"/>
    <property type="match status" value="2"/>
</dbReference>
<dbReference type="GO" id="GO:0005829">
    <property type="term" value="C:cytosol"/>
    <property type="evidence" value="ECO:0007669"/>
    <property type="project" value="TreeGrafter"/>
</dbReference>
<evidence type="ECO:0000256" key="2">
    <source>
        <dbReference type="ARBA" id="ARBA00022450"/>
    </source>
</evidence>
<dbReference type="GO" id="GO:0008610">
    <property type="term" value="P:lipid biosynthetic process"/>
    <property type="evidence" value="ECO:0007669"/>
    <property type="project" value="UniProtKB-ARBA"/>
</dbReference>
<dbReference type="Gene3D" id="3.30.559.30">
    <property type="entry name" value="Nonribosomal peptide synthetase, condensation domain"/>
    <property type="match status" value="2"/>
</dbReference>
<evidence type="ECO:0000256" key="4">
    <source>
        <dbReference type="SAM" id="MobiDB-lite"/>
    </source>
</evidence>
<dbReference type="InterPro" id="IPR020845">
    <property type="entry name" value="AMP-binding_CS"/>
</dbReference>
<dbReference type="NCBIfam" id="TIGR01733">
    <property type="entry name" value="AA-adenyl-dom"/>
    <property type="match status" value="2"/>
</dbReference>
<keyword evidence="7" id="KW-1185">Reference proteome</keyword>
<dbReference type="SUPFAM" id="SSF47336">
    <property type="entry name" value="ACP-like"/>
    <property type="match status" value="2"/>
</dbReference>
<dbReference type="Pfam" id="PF00501">
    <property type="entry name" value="AMP-binding"/>
    <property type="match status" value="2"/>
</dbReference>
<dbReference type="Gene3D" id="3.40.50.1820">
    <property type="entry name" value="alpha/beta hydrolase"/>
    <property type="match status" value="1"/>
</dbReference>
<dbReference type="FunFam" id="3.40.50.12780:FF:000012">
    <property type="entry name" value="Non-ribosomal peptide synthetase"/>
    <property type="match status" value="2"/>
</dbReference>
<feature type="domain" description="Carrier" evidence="5">
    <location>
        <begin position="987"/>
        <end position="1062"/>
    </location>
</feature>
<comment type="cofactor">
    <cofactor evidence="1">
        <name>pantetheine 4'-phosphate</name>
        <dbReference type="ChEBI" id="CHEBI:47942"/>
    </cofactor>
</comment>
<dbReference type="PROSITE" id="PS00012">
    <property type="entry name" value="PHOSPHOPANTETHEINE"/>
    <property type="match status" value="2"/>
</dbReference>
<dbReference type="EMBL" id="BOPD01000029">
    <property type="protein sequence ID" value="GIJ35334.1"/>
    <property type="molecule type" value="Genomic_DNA"/>
</dbReference>
<dbReference type="InterPro" id="IPR045851">
    <property type="entry name" value="AMP-bd_C_sf"/>
</dbReference>
<dbReference type="GO" id="GO:0003824">
    <property type="term" value="F:catalytic activity"/>
    <property type="evidence" value="ECO:0007669"/>
    <property type="project" value="InterPro"/>
</dbReference>
<dbReference type="Proteomes" id="UP000607311">
    <property type="component" value="Unassembled WGS sequence"/>
</dbReference>
<accession>A0A9W5UV96</accession>
<feature type="domain" description="Carrier" evidence="5">
    <location>
        <begin position="2057"/>
        <end position="2132"/>
    </location>
</feature>
<keyword evidence="2" id="KW-0596">Phosphopantetheine</keyword>
<dbReference type="Pfam" id="PF00668">
    <property type="entry name" value="Condensation"/>
    <property type="match status" value="2"/>
</dbReference>
<dbReference type="Gene3D" id="3.40.50.980">
    <property type="match status" value="2"/>
</dbReference>
<dbReference type="InterPro" id="IPR000873">
    <property type="entry name" value="AMP-dep_synth/lig_dom"/>
</dbReference>
<dbReference type="PROSITE" id="PS50075">
    <property type="entry name" value="CARRIER"/>
    <property type="match status" value="2"/>
</dbReference>
<dbReference type="PANTHER" id="PTHR45527:SF1">
    <property type="entry name" value="FATTY ACID SYNTHASE"/>
    <property type="match status" value="1"/>
</dbReference>
<dbReference type="InterPro" id="IPR010071">
    <property type="entry name" value="AA_adenyl_dom"/>
</dbReference>
<dbReference type="PROSITE" id="PS00455">
    <property type="entry name" value="AMP_BINDING"/>
    <property type="match status" value="2"/>
</dbReference>
<dbReference type="InterPro" id="IPR029058">
    <property type="entry name" value="AB_hydrolase_fold"/>
</dbReference>
<dbReference type="InterPro" id="IPR023213">
    <property type="entry name" value="CAT-like_dom_sf"/>
</dbReference>
<dbReference type="OrthoDB" id="5476914at2"/>
<dbReference type="Gene3D" id="3.30.559.10">
    <property type="entry name" value="Chloramphenicol acetyltransferase-like domain"/>
    <property type="match status" value="2"/>
</dbReference>
<evidence type="ECO:0000256" key="3">
    <source>
        <dbReference type="ARBA" id="ARBA00022553"/>
    </source>
</evidence>
<dbReference type="Gene3D" id="3.40.50.12780">
    <property type="entry name" value="N-terminal domain of ligase-like"/>
    <property type="match status" value="1"/>
</dbReference>
<dbReference type="Gene3D" id="2.30.38.10">
    <property type="entry name" value="Luciferase, Domain 3"/>
    <property type="match status" value="1"/>
</dbReference>
<dbReference type="InterPro" id="IPR036736">
    <property type="entry name" value="ACP-like_sf"/>
</dbReference>
<feature type="region of interest" description="Disordered" evidence="4">
    <location>
        <begin position="954"/>
        <end position="988"/>
    </location>
</feature>
<dbReference type="Gene3D" id="3.30.300.30">
    <property type="match status" value="2"/>
</dbReference>
<keyword evidence="3" id="KW-0597">Phosphoprotein</keyword>
<dbReference type="InterPro" id="IPR025110">
    <property type="entry name" value="AMP-bd_C"/>
</dbReference>
<dbReference type="Pfam" id="PF00550">
    <property type="entry name" value="PP-binding"/>
    <property type="match status" value="2"/>
</dbReference>
<evidence type="ECO:0000259" key="5">
    <source>
        <dbReference type="PROSITE" id="PS50075"/>
    </source>
</evidence>
<dbReference type="FunFam" id="3.30.300.30:FF:000010">
    <property type="entry name" value="Enterobactin synthetase component F"/>
    <property type="match status" value="1"/>
</dbReference>
<dbReference type="CDD" id="cd05930">
    <property type="entry name" value="A_NRPS"/>
    <property type="match status" value="2"/>
</dbReference>
<dbReference type="FunFam" id="3.40.50.980:FF:000001">
    <property type="entry name" value="Non-ribosomal peptide synthetase"/>
    <property type="match status" value="2"/>
</dbReference>
<dbReference type="InterPro" id="IPR001242">
    <property type="entry name" value="Condensation_dom"/>
</dbReference>
<dbReference type="SUPFAM" id="SSF56801">
    <property type="entry name" value="Acetyl-CoA synthetase-like"/>
    <property type="match status" value="2"/>
</dbReference>
<feature type="compositionally biased region" description="Basic and acidic residues" evidence="4">
    <location>
        <begin position="969"/>
        <end position="978"/>
    </location>
</feature>
<dbReference type="InterPro" id="IPR020806">
    <property type="entry name" value="PKS_PP-bd"/>
</dbReference>
<dbReference type="FunFam" id="2.30.38.10:FF:000001">
    <property type="entry name" value="Non-ribosomal peptide synthetase PvdI"/>
    <property type="match status" value="2"/>
</dbReference>
<dbReference type="SMART" id="SM00823">
    <property type="entry name" value="PKS_PP"/>
    <property type="match status" value="2"/>
</dbReference>
<gene>
    <name evidence="6" type="ORF">Vse01_44820</name>
</gene>
<dbReference type="GO" id="GO:0031177">
    <property type="term" value="F:phosphopantetheine binding"/>
    <property type="evidence" value="ECO:0007669"/>
    <property type="project" value="InterPro"/>
</dbReference>
<organism evidence="6 7">
    <name type="scientific">Micromonospora sediminimaris</name>
    <dbReference type="NCBI Taxonomy" id="547162"/>
    <lineage>
        <taxon>Bacteria</taxon>
        <taxon>Bacillati</taxon>
        <taxon>Actinomycetota</taxon>
        <taxon>Actinomycetes</taxon>
        <taxon>Micromonosporales</taxon>
        <taxon>Micromonosporaceae</taxon>
        <taxon>Micromonospora</taxon>
    </lineage>
</organism>
<comment type="caution">
    <text evidence="6">The sequence shown here is derived from an EMBL/GenBank/DDBJ whole genome shotgun (WGS) entry which is preliminary data.</text>
</comment>
<name>A0A9W5UV96_9ACTN</name>
<dbReference type="GO" id="GO:0044550">
    <property type="term" value="P:secondary metabolite biosynthetic process"/>
    <property type="evidence" value="ECO:0007669"/>
    <property type="project" value="UniProtKB-ARBA"/>
</dbReference>
<dbReference type="GO" id="GO:0043041">
    <property type="term" value="P:amino acid activation for nonribosomal peptide biosynthetic process"/>
    <property type="evidence" value="ECO:0007669"/>
    <property type="project" value="TreeGrafter"/>
</dbReference>
<dbReference type="GO" id="GO:0072330">
    <property type="term" value="P:monocarboxylic acid biosynthetic process"/>
    <property type="evidence" value="ECO:0007669"/>
    <property type="project" value="UniProtKB-ARBA"/>
</dbReference>
<reference evidence="6" key="1">
    <citation type="submission" date="2021-01" db="EMBL/GenBank/DDBJ databases">
        <title>Whole genome shotgun sequence of Verrucosispora sediminis NBRC 107745.</title>
        <authorList>
            <person name="Komaki H."/>
            <person name="Tamura T."/>
        </authorList>
    </citation>
    <scope>NUCLEOTIDE SEQUENCE</scope>
    <source>
        <strain evidence="6">NBRC 107745</strain>
    </source>
</reference>
<dbReference type="FunFam" id="1.10.1200.10:FF:000016">
    <property type="entry name" value="Non-ribosomal peptide synthase"/>
    <property type="match status" value="2"/>
</dbReference>
<dbReference type="InterPro" id="IPR042099">
    <property type="entry name" value="ANL_N_sf"/>
</dbReference>
<dbReference type="RefSeq" id="WP_093402970.1">
    <property type="nucleotide sequence ID" value="NZ_BOPD01000029.1"/>
</dbReference>
<dbReference type="InterPro" id="IPR009081">
    <property type="entry name" value="PP-bd_ACP"/>
</dbReference>
<evidence type="ECO:0000256" key="1">
    <source>
        <dbReference type="ARBA" id="ARBA00001957"/>
    </source>
</evidence>
<dbReference type="InterPro" id="IPR006162">
    <property type="entry name" value="Ppantetheine_attach_site"/>
</dbReference>
<sequence>MTDILETDNQLRLSFEQEQLWFLDQVRSGTQEYLLHWGFRLRGPLDRAALTAAFTDIAARHEILRTRYSTVDGQPVQIIDEPAAADLRVVDLTGYPAAEQDRRVREIGEAAVTTPIDLRESAPWRLTLVQLSPTDAILMLVVHHIAFDGPSLGILARELGVLYAAHAASEKSPLAPLELQYADFADWQRSRWDANDATFVRHLDYWRERLTGLPSLELPTDRQRPAAWEPAGDVVAFAVPAPLAARISSVGRAARATPFMVFLAAYQLLISRYADQLDFGVGVSTSGRNRVELESVIGSLAQTVVLRTDLSGDPTFVELLGRVRETALDAFEHKDVPLQRLAAELSPDRGLARNPLFQVGFAVLNGQGEPLSLPGIEVDWVPTPVRSATFDMSLQMTEEPDGSWVARITYPTALFDRARIERMADNYVALLENLAAAPEKPLRDVPTVTTAQQQQLLGWHPAPRAATDALLPDLFRAQAEATPDAVAVICGDTELTYAELRSRADKLASFLRTRGVGAETAVGVALHRGTDLVVALLGSLTAGAVYVPLAPDLPDERLEFMIENAGVELVLTDTALRQRIPQQTPVVVLDEQWDDIARATPPPPVALDAANAAYVMYTSGSTGRPKGVVISHGGIRNRVLWAVDQFALTGTDRVLQKTTIGFDASMWEFLAPLVSGGSVVMAPQDAHRDTAVMVGALAAYRVTVVQLVPSVLRTVVEEPELAACDALRLVCSAGEPLPTELCERLLGVREVEVYNTYGPTESSIDVTAWRYARGETDGTVPIGAALPGVDLYVVDSAGRLVPIGVPGELCIGGVGLARGYAGRGDLTAERFTPNPFADRPGQRWYRTGDLARWRDDGVLEFVGRLDAQVKVRGVRVEPGEVEAALRAHPSVAAAVVTSYRSVTGDLELAGYVVPAAGTTVEVDELSGFLGTRLPAAMVPASIVPLAALPSLPNGKVDRSALPHPGSRPPGDDPEHAEPDDVPPGHVAPRTETERAVATLMGELTGAERVGVADDFFALGGHSLLAIRLAHRLRRRFGLELTVATLFEGRTVERVAAAIDAGTAPDSEPQIVPVSRDGALPTSFGQQRLWFLDQLEPGSAEYLIPLVYHLTGALDTATLRRAVEQVSARHEVLRTRYVGDSGVPLQLVDPPGPVPFDVVDLIGTADAAQRARTIVEAVSARPFDLTRERPLRVTVVHTAADEHLIAITLHHIAFDNWSLGIFLRELNEAYAAGRAGTPWSTQPLPVQYADFAAWQRDRQADGTIGNQIEHWRNRLAGLVPVELTPDRPRQPGRDLRGDMLIVDIPQTTGAAVRELGNQTGATMFMVLLAAFDVLLSRHTGRTDIAIGTPVAGRTRPETEDLVGFFVNNLVVRADVGGNPTFLDLVDRVRRSALEAFANQEVPFEHLVDALQPDRDLSRNPLFQIMFEVQHTGAGNAASTLAGCAATGLDSGLSVAKFDLTLSVMEQPDGRLECWFEYATALFDRSTIERLAGQYLRLLGGVTADPQARISELDLLSADERHTIVHQWADPDADRLDLLDPPGERHLSVPELFEQWAARTPDATAVVFGAERLGYAELNARVNELAHQLRAMGVGPEVVVGSCLQRGIAPVVVLLAVLKAGGVYAPFDPEHPPERLRYMLADAGAQLVVTTGTFADRFAGHDRPVLVVDDGDRASGRPTTDLATVTVPDNLAYIIYTSGSTGRPKGVMISHRAYAHHCRVVADQYGIRPGERVVQLSALTFDVAMDQIGATLVTGATIVVSDPVFWTPNELPAKLAQYGVTVMEITPAYYREMMESGVDRLTAMKTINVSSDVVTVDDAQRWAATGLPGRFLCTYGPTEATVTCMFNPVSGDLADERSTATLHIGRAAAGTQVYVLDAEMRPLPVGVPGELYLGGVRLARGYHDRPELTAERFVPDPFATEPGARLYRTGDLVRLRPDGAVDFLGRLDTQVKIRGFRIELAEIEAVLARHPAVSAAAVVARDVGPGDKRLVAYLEWPHDTGPDLDELRAYLRESLPSYMIPSAWVTVAALPLSPSKKVDRAALPDPKPSELDGARGYVAPRDPAEETIAGIWSEILGVDRVGVDDDFFGLGGHSLLATRVLARLRATFAVEVPLRCLFEATTVAELAVVVTDLITAELDELTDAQMSELLSQDGAL</sequence>
<dbReference type="CDD" id="cd19531">
    <property type="entry name" value="LCL_NRPS-like"/>
    <property type="match status" value="2"/>
</dbReference>
<proteinExistence type="predicted"/>
<dbReference type="SUPFAM" id="SSF52777">
    <property type="entry name" value="CoA-dependent acyltransferases"/>
    <property type="match status" value="4"/>
</dbReference>
<protein>
    <recommendedName>
        <fullName evidence="5">Carrier domain-containing protein</fullName>
    </recommendedName>
</protein>
<dbReference type="Gene3D" id="1.10.1200.10">
    <property type="entry name" value="ACP-like"/>
    <property type="match status" value="1"/>
</dbReference>
<evidence type="ECO:0000313" key="6">
    <source>
        <dbReference type="EMBL" id="GIJ35334.1"/>
    </source>
</evidence>
<evidence type="ECO:0000313" key="7">
    <source>
        <dbReference type="Proteomes" id="UP000607311"/>
    </source>
</evidence>
<dbReference type="PANTHER" id="PTHR45527">
    <property type="entry name" value="NONRIBOSOMAL PEPTIDE SYNTHETASE"/>
    <property type="match status" value="1"/>
</dbReference>